<evidence type="ECO:0000313" key="1">
    <source>
        <dbReference type="EMBL" id="UVF19992.1"/>
    </source>
</evidence>
<dbReference type="RefSeq" id="WP_173947440.1">
    <property type="nucleotide sequence ID" value="NZ_CP102845.1"/>
</dbReference>
<dbReference type="EMBL" id="CP102845">
    <property type="protein sequence ID" value="UVF19992.1"/>
    <property type="molecule type" value="Genomic_DNA"/>
</dbReference>
<evidence type="ECO:0000313" key="2">
    <source>
        <dbReference type="Proteomes" id="UP001017257"/>
    </source>
</evidence>
<accession>A0ABY5RUY7</accession>
<dbReference type="Proteomes" id="UP001017257">
    <property type="component" value="Chromosome"/>
</dbReference>
<proteinExistence type="predicted"/>
<protein>
    <submittedName>
        <fullName evidence="1">Uncharacterized protein</fullName>
    </submittedName>
</protein>
<gene>
    <name evidence="1" type="ORF">HPT29_002235</name>
</gene>
<name>A0ABY5RUY7_9HYPH</name>
<organism evidence="1 2">
    <name type="scientific">Microvirga terrae</name>
    <dbReference type="NCBI Taxonomy" id="2740529"/>
    <lineage>
        <taxon>Bacteria</taxon>
        <taxon>Pseudomonadati</taxon>
        <taxon>Pseudomonadota</taxon>
        <taxon>Alphaproteobacteria</taxon>
        <taxon>Hyphomicrobiales</taxon>
        <taxon>Methylobacteriaceae</taxon>
        <taxon>Microvirga</taxon>
    </lineage>
</organism>
<sequence length="306" mass="35021">MPQSVEKKWPRNGFEPYFDYVSNFLHLNINLGGPEGCKAYHDNWMRRYNSAMTKWSSYEAAIWSVRCRQSLKLSFSATFFALSADKVGSTTTIKSAEYYLAYYSMLHAMWAVIYLHPEQSLDHVTAITHSKIANVFHSEFASGTNPVIVENEKELAEDLRFLREYYSYRMPLNSPFAASPSLSLSYSRLGGFVKQSIQLANLHSHMIRKVAERIGKCSAAVSVSEQAAFRDAFFKINGKEHQPRGLRLLDEADMQAQSELITMGCDLLPLSLGYDHMFDNFMTWDQDRPDEKMLQRVRSLVGNALF</sequence>
<keyword evidence="2" id="KW-1185">Reference proteome</keyword>
<reference evidence="1" key="1">
    <citation type="submission" date="2022-08" db="EMBL/GenBank/DDBJ databases">
        <title>Microvirga terrae sp. nov., isolated from soil.</title>
        <authorList>
            <person name="Kim K.H."/>
            <person name="Seo Y.L."/>
            <person name="Kim J.M."/>
            <person name="Lee J.K."/>
            <person name="Han D.M."/>
            <person name="Jeon C.O."/>
        </authorList>
    </citation>
    <scope>NUCLEOTIDE SEQUENCE</scope>
    <source>
        <strain evidence="1">R24</strain>
    </source>
</reference>